<dbReference type="InterPro" id="IPR051937">
    <property type="entry name" value="R3H_domain_containing"/>
</dbReference>
<name>A0A7S1FQS6_9STRA</name>
<dbReference type="PANTHER" id="PTHR15672:SF8">
    <property type="entry name" value="PROTEIN ENCORE"/>
    <property type="match status" value="1"/>
</dbReference>
<feature type="domain" description="SUZ" evidence="2">
    <location>
        <begin position="363"/>
        <end position="443"/>
    </location>
</feature>
<feature type="compositionally biased region" description="Polar residues" evidence="1">
    <location>
        <begin position="615"/>
        <end position="624"/>
    </location>
</feature>
<evidence type="ECO:0000256" key="1">
    <source>
        <dbReference type="SAM" id="MobiDB-lite"/>
    </source>
</evidence>
<evidence type="ECO:0000313" key="3">
    <source>
        <dbReference type="EMBL" id="CAD8883733.1"/>
    </source>
</evidence>
<dbReference type="PROSITE" id="PS51673">
    <property type="entry name" value="SUZ"/>
    <property type="match status" value="1"/>
</dbReference>
<gene>
    <name evidence="3" type="ORF">CHYS00102_LOCUS10929</name>
</gene>
<dbReference type="PANTHER" id="PTHR15672">
    <property type="entry name" value="CAMP-REGULATED PHOSPHOPROTEIN 21 RELATED R3H DOMAIN CONTAINING PROTEIN"/>
    <property type="match status" value="1"/>
</dbReference>
<feature type="compositionally biased region" description="Low complexity" evidence="1">
    <location>
        <begin position="442"/>
        <end position="476"/>
    </location>
</feature>
<dbReference type="EMBL" id="HBFR01014987">
    <property type="protein sequence ID" value="CAD8883733.1"/>
    <property type="molecule type" value="Transcribed_RNA"/>
</dbReference>
<feature type="compositionally biased region" description="Polar residues" evidence="1">
    <location>
        <begin position="491"/>
        <end position="502"/>
    </location>
</feature>
<dbReference type="SUPFAM" id="SSF82708">
    <property type="entry name" value="R3H domain"/>
    <property type="match status" value="1"/>
</dbReference>
<proteinExistence type="predicted"/>
<feature type="region of interest" description="Disordered" evidence="1">
    <location>
        <begin position="611"/>
        <end position="649"/>
    </location>
</feature>
<dbReference type="Pfam" id="PF12752">
    <property type="entry name" value="SUZ"/>
    <property type="match status" value="1"/>
</dbReference>
<evidence type="ECO:0000259" key="2">
    <source>
        <dbReference type="PROSITE" id="PS51673"/>
    </source>
</evidence>
<accession>A0A7S1FQS6</accession>
<feature type="compositionally biased region" description="Basic and acidic residues" evidence="1">
    <location>
        <begin position="396"/>
        <end position="411"/>
    </location>
</feature>
<dbReference type="AlphaFoldDB" id="A0A7S1FQS6"/>
<feature type="compositionally biased region" description="Basic residues" evidence="1">
    <location>
        <begin position="412"/>
        <end position="421"/>
    </location>
</feature>
<organism evidence="3">
    <name type="scientific">Corethron hystrix</name>
    <dbReference type="NCBI Taxonomy" id="216773"/>
    <lineage>
        <taxon>Eukaryota</taxon>
        <taxon>Sar</taxon>
        <taxon>Stramenopiles</taxon>
        <taxon>Ochrophyta</taxon>
        <taxon>Bacillariophyta</taxon>
        <taxon>Coscinodiscophyceae</taxon>
        <taxon>Corethrophycidae</taxon>
        <taxon>Corethrales</taxon>
        <taxon>Corethraceae</taxon>
        <taxon>Corethron</taxon>
    </lineage>
</organism>
<sequence>MAQASMSSQPDGCDGQYAIYGSERDIFNDPLVVNPANGKSCVDGSDLVPVPAQYCHENVGHHQSVSLASNPCSMENFHSEYQLENYFIKDKKPDATSLIDGIDLNASQNTHTAKPEAILTNDHTRGSSASTFCIRSVEAKFGCNNGSVTPPATNSDDERLSTPRSTNAFCEVVGHRALSAPTSTPSSPAPPLQFPEQPVRITPSSVAEIDSALLSALCDHRERWNVLRLEQVLVDFMKQRNVGFVEINPNGGAIYSSNGNVMASQQQMIGSQQPGMGGAGVGHSDQQPKHCTSFHRLCLHRLADRFNIVREAPSDGNVHGQVVNLIRLVKTKDSHIPSQLLIDLDLSEQGLKDDMNGIASLARSMSSSSLEVSGATKLTLQKQLNSGKKMMIMKRNNKDPRTSRKNESKSDGKKKKHNLKGKKMDEKEKAYAEVRARIFGESSGSTRNSSGTSSPPTRSSPGIASSPPLPEPQSQLIESDAQSSKREPRNTRMSSHNNNLNDTSREGDGGNVTKARYRNRMQEENDPDFRRGRVAVPMQYGHAYGGIYNDAYPVAASASAGVYTQGSGSGSYQHLQQTMYYSSGQQYVMGRQGYAYSQQQTQSAYHHTYYRGEQQEQSAPNEGSSDYAAIGVNGNGKSIYQNEFPELGR</sequence>
<reference evidence="3" key="1">
    <citation type="submission" date="2021-01" db="EMBL/GenBank/DDBJ databases">
        <authorList>
            <person name="Corre E."/>
            <person name="Pelletier E."/>
            <person name="Niang G."/>
            <person name="Scheremetjew M."/>
            <person name="Finn R."/>
            <person name="Kale V."/>
            <person name="Holt S."/>
            <person name="Cochrane G."/>
            <person name="Meng A."/>
            <person name="Brown T."/>
            <person name="Cohen L."/>
        </authorList>
    </citation>
    <scope>NUCLEOTIDE SEQUENCE</scope>
    <source>
        <strain evidence="3">308</strain>
    </source>
</reference>
<dbReference type="InterPro" id="IPR036867">
    <property type="entry name" value="R3H_dom_sf"/>
</dbReference>
<feature type="compositionally biased region" description="Basic and acidic residues" evidence="1">
    <location>
        <begin position="422"/>
        <end position="438"/>
    </location>
</feature>
<dbReference type="InterPro" id="IPR024771">
    <property type="entry name" value="SUZ"/>
</dbReference>
<protein>
    <recommendedName>
        <fullName evidence="2">SUZ domain-containing protein</fullName>
    </recommendedName>
</protein>
<feature type="region of interest" description="Disordered" evidence="1">
    <location>
        <begin position="381"/>
        <end position="512"/>
    </location>
</feature>
<dbReference type="GO" id="GO:0003676">
    <property type="term" value="F:nucleic acid binding"/>
    <property type="evidence" value="ECO:0007669"/>
    <property type="project" value="InterPro"/>
</dbReference>
<dbReference type="Gene3D" id="3.30.1370.50">
    <property type="entry name" value="R3H-like domain"/>
    <property type="match status" value="1"/>
</dbReference>